<gene>
    <name evidence="2" type="ORF">G8E00_14015</name>
</gene>
<dbReference type="AlphaFoldDB" id="A0A6G8RYF7"/>
<proteinExistence type="predicted"/>
<accession>A0A6G8RYF7</accession>
<reference evidence="2 3" key="1">
    <citation type="submission" date="2020-03" db="EMBL/GenBank/DDBJ databases">
        <authorList>
            <person name="Zhu W."/>
        </authorList>
    </citation>
    <scope>NUCLEOTIDE SEQUENCE [LARGE SCALE GENOMIC DNA]</scope>
    <source>
        <strain evidence="2 3">323-1</strain>
    </source>
</reference>
<evidence type="ECO:0000313" key="3">
    <source>
        <dbReference type="Proteomes" id="UP000502297"/>
    </source>
</evidence>
<dbReference type="KEGG" id="asha:G8E00_14015"/>
<dbReference type="EMBL" id="CP049801">
    <property type="protein sequence ID" value="QIO06969.1"/>
    <property type="molecule type" value="Genomic_DNA"/>
</dbReference>
<keyword evidence="3" id="KW-1185">Reference proteome</keyword>
<organism evidence="2 3">
    <name type="scientific">Acinetobacter shaoyimingii</name>
    <dbReference type="NCBI Taxonomy" id="2715164"/>
    <lineage>
        <taxon>Bacteria</taxon>
        <taxon>Pseudomonadati</taxon>
        <taxon>Pseudomonadota</taxon>
        <taxon>Gammaproteobacteria</taxon>
        <taxon>Moraxellales</taxon>
        <taxon>Moraxellaceae</taxon>
        <taxon>Acinetobacter</taxon>
    </lineage>
</organism>
<evidence type="ECO:0000256" key="1">
    <source>
        <dbReference type="SAM" id="MobiDB-lite"/>
    </source>
</evidence>
<sequence length="192" mass="21900">MSTVLLISCTQQSSMDVLEEDRKNQEYQNLSSLTVQEQGQRLSDAASKSRSNQASSKGNEEVPTISESLRPFVGRYHTEISCNDPIVNCTQGDAEFILNLLEDGTAHRTIVHLGKISTTTNDYFDDHWTYDESEQQIIIHRSNGLFFFYNLDAEDNLIFNIPKTIDFNELNRAYFAEGNPIPLHNYTLQKVK</sequence>
<feature type="region of interest" description="Disordered" evidence="1">
    <location>
        <begin position="27"/>
        <end position="64"/>
    </location>
</feature>
<dbReference type="Proteomes" id="UP000502297">
    <property type="component" value="Chromosome"/>
</dbReference>
<feature type="compositionally biased region" description="Polar residues" evidence="1">
    <location>
        <begin position="27"/>
        <end position="57"/>
    </location>
</feature>
<protein>
    <submittedName>
        <fullName evidence="2">Uncharacterized protein</fullName>
    </submittedName>
</protein>
<name>A0A6G8RYF7_9GAMM</name>
<evidence type="ECO:0000313" key="2">
    <source>
        <dbReference type="EMBL" id="QIO06969.1"/>
    </source>
</evidence>